<dbReference type="Gene3D" id="1.20.1250.20">
    <property type="entry name" value="MFS general substrate transporter like domains"/>
    <property type="match status" value="2"/>
</dbReference>
<name>A0A9Q0EG20_9TELE</name>
<sequence length="472" mass="51574">MNFEEILSGIGGFGKFQKILYVWICLPQMFLAFHMLVSIFTEATPPHACSSTPSPTDGPVPGFNGSLLPGRGEPTVCPDVLNGSSAESCPGGWEYSTEVFQSTVVTEWDLVCEHASLNNIISSVYMCGLLVGALGFGILSDKYGRRPVMLVGLAFQAVFGVGAAYAPNLYVYTLLRFMVGTAISAVLVNAFVLGTEWTGSKHRMLAGLLTDYFFGLGYILLAGVAYLVRDWRHLQLAISAPGFLFFFYIWVLPRSARWLMANRREEEALQLISRAAKLNGNPLPEDLNDVYWNHLVFGLVEIPARTMVLFTINYSRRLSQAGYLWVCGLACLLSIFIPHECTTMRMALNLVGKFGVTASLSVIYIYTAEVFPTVIRQNGIGMGSTCARVGGVLAPVVHLLQDYYVHIPMILFGLSSLIGAALTLLLPETANQPLRETIEDVKRGTPTTSKETYPAKPCSFAACPASEDVIAV</sequence>
<feature type="transmembrane region" description="Helical" evidence="5">
    <location>
        <begin position="148"/>
        <end position="167"/>
    </location>
</feature>
<dbReference type="EMBL" id="JANIIK010000042">
    <property type="protein sequence ID" value="KAJ3606660.1"/>
    <property type="molecule type" value="Genomic_DNA"/>
</dbReference>
<dbReference type="InterPro" id="IPR005828">
    <property type="entry name" value="MFS_sugar_transport-like"/>
</dbReference>
<dbReference type="PROSITE" id="PS50850">
    <property type="entry name" value="MFS"/>
    <property type="match status" value="1"/>
</dbReference>
<feature type="transmembrane region" description="Helical" evidence="5">
    <location>
        <begin position="234"/>
        <end position="253"/>
    </location>
</feature>
<feature type="transmembrane region" description="Helical" evidence="5">
    <location>
        <begin position="350"/>
        <end position="367"/>
    </location>
</feature>
<dbReference type="OrthoDB" id="5296287at2759"/>
<evidence type="ECO:0000256" key="5">
    <source>
        <dbReference type="SAM" id="Phobius"/>
    </source>
</evidence>
<feature type="transmembrane region" description="Helical" evidence="5">
    <location>
        <begin position="173"/>
        <end position="193"/>
    </location>
</feature>
<evidence type="ECO:0000313" key="7">
    <source>
        <dbReference type="EMBL" id="KAJ3606660.1"/>
    </source>
</evidence>
<feature type="transmembrane region" description="Helical" evidence="5">
    <location>
        <begin position="120"/>
        <end position="139"/>
    </location>
</feature>
<proteinExistence type="predicted"/>
<feature type="transmembrane region" description="Helical" evidence="5">
    <location>
        <begin position="20"/>
        <end position="40"/>
    </location>
</feature>
<gene>
    <name evidence="7" type="ORF">NHX12_026179</name>
</gene>
<keyword evidence="2 5" id="KW-0812">Transmembrane</keyword>
<evidence type="ECO:0000256" key="1">
    <source>
        <dbReference type="ARBA" id="ARBA00004141"/>
    </source>
</evidence>
<evidence type="ECO:0000256" key="2">
    <source>
        <dbReference type="ARBA" id="ARBA00022692"/>
    </source>
</evidence>
<keyword evidence="8" id="KW-1185">Reference proteome</keyword>
<protein>
    <recommendedName>
        <fullName evidence="6">Major facilitator superfamily (MFS) profile domain-containing protein</fullName>
    </recommendedName>
</protein>
<dbReference type="GO" id="GO:0016020">
    <property type="term" value="C:membrane"/>
    <property type="evidence" value="ECO:0007669"/>
    <property type="project" value="UniProtKB-SubCell"/>
</dbReference>
<dbReference type="SUPFAM" id="SSF103473">
    <property type="entry name" value="MFS general substrate transporter"/>
    <property type="match status" value="1"/>
</dbReference>
<comment type="subcellular location">
    <subcellularLocation>
        <location evidence="1">Membrane</location>
        <topology evidence="1">Multi-pass membrane protein</topology>
    </subcellularLocation>
</comment>
<dbReference type="GO" id="GO:0022857">
    <property type="term" value="F:transmembrane transporter activity"/>
    <property type="evidence" value="ECO:0007669"/>
    <property type="project" value="InterPro"/>
</dbReference>
<organism evidence="7 8">
    <name type="scientific">Muraenolepis orangiensis</name>
    <name type="common">Patagonian moray cod</name>
    <dbReference type="NCBI Taxonomy" id="630683"/>
    <lineage>
        <taxon>Eukaryota</taxon>
        <taxon>Metazoa</taxon>
        <taxon>Chordata</taxon>
        <taxon>Craniata</taxon>
        <taxon>Vertebrata</taxon>
        <taxon>Euteleostomi</taxon>
        <taxon>Actinopterygii</taxon>
        <taxon>Neopterygii</taxon>
        <taxon>Teleostei</taxon>
        <taxon>Neoteleostei</taxon>
        <taxon>Acanthomorphata</taxon>
        <taxon>Zeiogadaria</taxon>
        <taxon>Gadariae</taxon>
        <taxon>Gadiformes</taxon>
        <taxon>Muraenolepidoidei</taxon>
        <taxon>Muraenolepididae</taxon>
        <taxon>Muraenolepis</taxon>
    </lineage>
</organism>
<feature type="transmembrane region" description="Helical" evidence="5">
    <location>
        <begin position="205"/>
        <end position="228"/>
    </location>
</feature>
<evidence type="ECO:0000256" key="3">
    <source>
        <dbReference type="ARBA" id="ARBA00022989"/>
    </source>
</evidence>
<accession>A0A9Q0EG20</accession>
<dbReference type="Pfam" id="PF00083">
    <property type="entry name" value="Sugar_tr"/>
    <property type="match status" value="1"/>
</dbReference>
<dbReference type="Proteomes" id="UP001148018">
    <property type="component" value="Unassembled WGS sequence"/>
</dbReference>
<keyword evidence="4 5" id="KW-0472">Membrane</keyword>
<keyword evidence="3 5" id="KW-1133">Transmembrane helix</keyword>
<dbReference type="PANTHER" id="PTHR24064">
    <property type="entry name" value="SOLUTE CARRIER FAMILY 22 MEMBER"/>
    <property type="match status" value="1"/>
</dbReference>
<feature type="transmembrane region" description="Helical" evidence="5">
    <location>
        <begin position="403"/>
        <end position="426"/>
    </location>
</feature>
<reference evidence="7" key="1">
    <citation type="submission" date="2022-07" db="EMBL/GenBank/DDBJ databases">
        <title>Chromosome-level genome of Muraenolepis orangiensis.</title>
        <authorList>
            <person name="Kim J."/>
        </authorList>
    </citation>
    <scope>NUCLEOTIDE SEQUENCE</scope>
    <source>
        <strain evidence="7">KU_S4_2022</strain>
        <tissue evidence="7">Muscle</tissue>
    </source>
</reference>
<evidence type="ECO:0000256" key="4">
    <source>
        <dbReference type="ARBA" id="ARBA00023136"/>
    </source>
</evidence>
<dbReference type="InterPro" id="IPR036259">
    <property type="entry name" value="MFS_trans_sf"/>
</dbReference>
<dbReference type="InterPro" id="IPR020846">
    <property type="entry name" value="MFS_dom"/>
</dbReference>
<dbReference type="AlphaFoldDB" id="A0A9Q0EG20"/>
<feature type="domain" description="Major facilitator superfamily (MFS) profile" evidence="6">
    <location>
        <begin position="58"/>
        <end position="472"/>
    </location>
</feature>
<evidence type="ECO:0000313" key="8">
    <source>
        <dbReference type="Proteomes" id="UP001148018"/>
    </source>
</evidence>
<evidence type="ECO:0000259" key="6">
    <source>
        <dbReference type="PROSITE" id="PS50850"/>
    </source>
</evidence>
<comment type="caution">
    <text evidence="7">The sequence shown here is derived from an EMBL/GenBank/DDBJ whole genome shotgun (WGS) entry which is preliminary data.</text>
</comment>
<feature type="transmembrane region" description="Helical" evidence="5">
    <location>
        <begin position="321"/>
        <end position="338"/>
    </location>
</feature>